<gene>
    <name evidence="2" type="ORF">THAOC_11445</name>
</gene>
<evidence type="ECO:0000313" key="2">
    <source>
        <dbReference type="EMBL" id="EJK67507.1"/>
    </source>
</evidence>
<protein>
    <submittedName>
        <fullName evidence="2">Uncharacterized protein</fullName>
    </submittedName>
</protein>
<dbReference type="EMBL" id="AGNL01012987">
    <property type="protein sequence ID" value="EJK67507.1"/>
    <property type="molecule type" value="Genomic_DNA"/>
</dbReference>
<dbReference type="Proteomes" id="UP000266841">
    <property type="component" value="Unassembled WGS sequence"/>
</dbReference>
<feature type="compositionally biased region" description="Basic and acidic residues" evidence="1">
    <location>
        <begin position="41"/>
        <end position="51"/>
    </location>
</feature>
<organism evidence="2 3">
    <name type="scientific">Thalassiosira oceanica</name>
    <name type="common">Marine diatom</name>
    <dbReference type="NCBI Taxonomy" id="159749"/>
    <lineage>
        <taxon>Eukaryota</taxon>
        <taxon>Sar</taxon>
        <taxon>Stramenopiles</taxon>
        <taxon>Ochrophyta</taxon>
        <taxon>Bacillariophyta</taxon>
        <taxon>Coscinodiscophyceae</taxon>
        <taxon>Thalassiosirophycidae</taxon>
        <taxon>Thalassiosirales</taxon>
        <taxon>Thalassiosiraceae</taxon>
        <taxon>Thalassiosira</taxon>
    </lineage>
</organism>
<sequence>MAPNRMPTLAFSARSKEVGAPGPSKGVKFSTDVEASASMRSHADSASRDNGYDSDEMEDALASGDALSMNLDGDDV</sequence>
<keyword evidence="3" id="KW-1185">Reference proteome</keyword>
<evidence type="ECO:0000313" key="3">
    <source>
        <dbReference type="Proteomes" id="UP000266841"/>
    </source>
</evidence>
<name>K0TAG1_THAOC</name>
<evidence type="ECO:0000256" key="1">
    <source>
        <dbReference type="SAM" id="MobiDB-lite"/>
    </source>
</evidence>
<feature type="non-terminal residue" evidence="2">
    <location>
        <position position="76"/>
    </location>
</feature>
<feature type="region of interest" description="Disordered" evidence="1">
    <location>
        <begin position="1"/>
        <end position="57"/>
    </location>
</feature>
<accession>K0TAG1</accession>
<comment type="caution">
    <text evidence="2">The sequence shown here is derived from an EMBL/GenBank/DDBJ whole genome shotgun (WGS) entry which is preliminary data.</text>
</comment>
<dbReference type="AlphaFoldDB" id="K0TAG1"/>
<reference evidence="2 3" key="1">
    <citation type="journal article" date="2012" name="Genome Biol.">
        <title>Genome and low-iron response of an oceanic diatom adapted to chronic iron limitation.</title>
        <authorList>
            <person name="Lommer M."/>
            <person name="Specht M."/>
            <person name="Roy A.S."/>
            <person name="Kraemer L."/>
            <person name="Andreson R."/>
            <person name="Gutowska M.A."/>
            <person name="Wolf J."/>
            <person name="Bergner S.V."/>
            <person name="Schilhabel M.B."/>
            <person name="Klostermeier U.C."/>
            <person name="Beiko R.G."/>
            <person name="Rosenstiel P."/>
            <person name="Hippler M."/>
            <person name="Laroche J."/>
        </authorList>
    </citation>
    <scope>NUCLEOTIDE SEQUENCE [LARGE SCALE GENOMIC DNA]</scope>
    <source>
        <strain evidence="2 3">CCMP1005</strain>
    </source>
</reference>
<proteinExistence type="predicted"/>